<name>A0ABR1SS23_9PEZI</name>
<keyword evidence="1" id="KW-0812">Transmembrane</keyword>
<proteinExistence type="predicted"/>
<feature type="transmembrane region" description="Helical" evidence="1">
    <location>
        <begin position="154"/>
        <end position="178"/>
    </location>
</feature>
<keyword evidence="1" id="KW-0472">Membrane</keyword>
<keyword evidence="3" id="KW-1185">Reference proteome</keyword>
<evidence type="ECO:0000256" key="1">
    <source>
        <dbReference type="SAM" id="Phobius"/>
    </source>
</evidence>
<keyword evidence="1" id="KW-1133">Transmembrane helix</keyword>
<evidence type="ECO:0000313" key="3">
    <source>
        <dbReference type="Proteomes" id="UP001396898"/>
    </source>
</evidence>
<accession>A0ABR1SS23</accession>
<sequence>MPSESLVLANCKNGNNVLQSQMAYINDTRLDATPMDVAVMKAPAGQQLFDWFCKFSSSQFTTTGVQFNATLGPKREEGDYVGNGTNGYDYNNGGFRCWQESFPNRYYQGQFVCAQVIRCDHRVGPSPLPSTSCSAASGNSSDTKPHELTTGVKIGIGVGSGFGGLTALVAIVFAWRYFRNRSATGLSTGQGEQEQSAPYVQNYYHYHPQELDAAHGRVEADSFSPLGELPVAHQQHELETPESKYYTNYDAAGNTLPRP</sequence>
<comment type="caution">
    <text evidence="2">The sequence shown here is derived from an EMBL/GenBank/DDBJ whole genome shotgun (WGS) entry which is preliminary data.</text>
</comment>
<dbReference type="Proteomes" id="UP001396898">
    <property type="component" value="Unassembled WGS sequence"/>
</dbReference>
<reference evidence="2 3" key="1">
    <citation type="submission" date="2023-01" db="EMBL/GenBank/DDBJ databases">
        <title>Analysis of 21 Apiospora genomes using comparative genomics revels a genus with tremendous synthesis potential of carbohydrate active enzymes and secondary metabolites.</title>
        <authorList>
            <person name="Sorensen T."/>
        </authorList>
    </citation>
    <scope>NUCLEOTIDE SEQUENCE [LARGE SCALE GENOMIC DNA]</scope>
    <source>
        <strain evidence="2 3">CBS 20057</strain>
    </source>
</reference>
<gene>
    <name evidence="2" type="ORF">PG991_001437</name>
</gene>
<organism evidence="2 3">
    <name type="scientific">Apiospora marii</name>
    <dbReference type="NCBI Taxonomy" id="335849"/>
    <lineage>
        <taxon>Eukaryota</taxon>
        <taxon>Fungi</taxon>
        <taxon>Dikarya</taxon>
        <taxon>Ascomycota</taxon>
        <taxon>Pezizomycotina</taxon>
        <taxon>Sordariomycetes</taxon>
        <taxon>Xylariomycetidae</taxon>
        <taxon>Amphisphaeriales</taxon>
        <taxon>Apiosporaceae</taxon>
        <taxon>Apiospora</taxon>
    </lineage>
</organism>
<dbReference type="EMBL" id="JAQQWI010000003">
    <property type="protein sequence ID" value="KAK8037123.1"/>
    <property type="molecule type" value="Genomic_DNA"/>
</dbReference>
<evidence type="ECO:0000313" key="2">
    <source>
        <dbReference type="EMBL" id="KAK8037123.1"/>
    </source>
</evidence>
<protein>
    <submittedName>
        <fullName evidence="2">Uncharacterized protein</fullName>
    </submittedName>
</protein>